<dbReference type="PANTHER" id="PTHR37166">
    <property type="entry name" value="PROTEIN FLAG"/>
    <property type="match status" value="1"/>
</dbReference>
<dbReference type="Gene3D" id="3.30.160.170">
    <property type="entry name" value="FlaG-like"/>
    <property type="match status" value="1"/>
</dbReference>
<name>A0ABQ6DW97_9GAMM</name>
<gene>
    <name evidence="1" type="ORF">GCM10007916_04850</name>
</gene>
<dbReference type="EMBL" id="BSPQ01000001">
    <property type="protein sequence ID" value="GLS89418.1"/>
    <property type="molecule type" value="Genomic_DNA"/>
</dbReference>
<accession>A0ABQ6DW97</accession>
<comment type="caution">
    <text evidence="1">The sequence shown here is derived from an EMBL/GenBank/DDBJ whole genome shotgun (WGS) entry which is preliminary data.</text>
</comment>
<reference evidence="2" key="1">
    <citation type="journal article" date="2019" name="Int. J. Syst. Evol. Microbiol.">
        <title>The Global Catalogue of Microorganisms (GCM) 10K type strain sequencing project: providing services to taxonomists for standard genome sequencing and annotation.</title>
        <authorList>
            <consortium name="The Broad Institute Genomics Platform"/>
            <consortium name="The Broad Institute Genome Sequencing Center for Infectious Disease"/>
            <person name="Wu L."/>
            <person name="Ma J."/>
        </authorList>
    </citation>
    <scope>NUCLEOTIDE SEQUENCE [LARGE SCALE GENOMIC DNA]</scope>
    <source>
        <strain evidence="2">NBRC 103166</strain>
    </source>
</reference>
<evidence type="ECO:0000313" key="2">
    <source>
        <dbReference type="Proteomes" id="UP001157353"/>
    </source>
</evidence>
<sequence length="130" mass="14062">MSDLTVSTSILTSAGGSLTTETATVKSVNKASTATLTSSALEKMSALQATEKQKATSEQEVDNVIDELNTFMQSMQRNLSFTIDEELGQAIISVKDGETEEVIRQIPSEELVVLRKKMDDVAGILFDTEV</sequence>
<dbReference type="InterPro" id="IPR035924">
    <property type="entry name" value="FlaG-like_sf"/>
</dbReference>
<dbReference type="Pfam" id="PF03646">
    <property type="entry name" value="FlaG"/>
    <property type="match status" value="1"/>
</dbReference>
<dbReference type="InterPro" id="IPR005186">
    <property type="entry name" value="FlaG"/>
</dbReference>
<evidence type="ECO:0008006" key="3">
    <source>
        <dbReference type="Google" id="ProtNLM"/>
    </source>
</evidence>
<organism evidence="1 2">
    <name type="scientific">Psychromonas marina</name>
    <dbReference type="NCBI Taxonomy" id="88364"/>
    <lineage>
        <taxon>Bacteria</taxon>
        <taxon>Pseudomonadati</taxon>
        <taxon>Pseudomonadota</taxon>
        <taxon>Gammaproteobacteria</taxon>
        <taxon>Alteromonadales</taxon>
        <taxon>Psychromonadaceae</taxon>
        <taxon>Psychromonas</taxon>
    </lineage>
</organism>
<proteinExistence type="predicted"/>
<evidence type="ECO:0000313" key="1">
    <source>
        <dbReference type="EMBL" id="GLS89418.1"/>
    </source>
</evidence>
<protein>
    <recommendedName>
        <fullName evidence="3">Flagellar protein FlaG</fullName>
    </recommendedName>
</protein>
<dbReference type="RefSeq" id="WP_284202536.1">
    <property type="nucleotide sequence ID" value="NZ_BSPQ01000001.1"/>
</dbReference>
<dbReference type="Proteomes" id="UP001157353">
    <property type="component" value="Unassembled WGS sequence"/>
</dbReference>
<dbReference type="SUPFAM" id="SSF160214">
    <property type="entry name" value="FlaG-like"/>
    <property type="match status" value="1"/>
</dbReference>
<dbReference type="PANTHER" id="PTHR37166:SF1">
    <property type="entry name" value="PROTEIN FLAG"/>
    <property type="match status" value="1"/>
</dbReference>
<keyword evidence="2" id="KW-1185">Reference proteome</keyword>